<dbReference type="AlphaFoldDB" id="A0A0C3Q8E9"/>
<dbReference type="PANTHER" id="PTHR12307">
    <property type="entry name" value="PROTEIN PHOSPHATASE 1 REGULATORY SUBUNIT"/>
    <property type="match status" value="1"/>
</dbReference>
<name>A0A0C3Q8E9_9AGAM</name>
<organism evidence="2 3">
    <name type="scientific">Tulasnella calospora MUT 4182</name>
    <dbReference type="NCBI Taxonomy" id="1051891"/>
    <lineage>
        <taxon>Eukaryota</taxon>
        <taxon>Fungi</taxon>
        <taxon>Dikarya</taxon>
        <taxon>Basidiomycota</taxon>
        <taxon>Agaricomycotina</taxon>
        <taxon>Agaricomycetes</taxon>
        <taxon>Cantharellales</taxon>
        <taxon>Tulasnellaceae</taxon>
        <taxon>Tulasnella</taxon>
    </lineage>
</organism>
<dbReference type="PANTHER" id="PTHR12307:SF36">
    <property type="entry name" value="GLYCOGEN-BINDING SUBUNIT 76A"/>
    <property type="match status" value="1"/>
</dbReference>
<protein>
    <submittedName>
        <fullName evidence="2">Carbohydrate-binding module family 21 protein</fullName>
    </submittedName>
</protein>
<evidence type="ECO:0000259" key="1">
    <source>
        <dbReference type="PROSITE" id="PS51159"/>
    </source>
</evidence>
<gene>
    <name evidence="2" type="ORF">M407DRAFT_46064</name>
</gene>
<dbReference type="InterPro" id="IPR005036">
    <property type="entry name" value="CBM21_dom"/>
</dbReference>
<dbReference type="InterPro" id="IPR038175">
    <property type="entry name" value="CBM21_dom_sf"/>
</dbReference>
<dbReference type="GO" id="GO:2001069">
    <property type="term" value="F:glycogen binding"/>
    <property type="evidence" value="ECO:0007669"/>
    <property type="project" value="TreeGrafter"/>
</dbReference>
<dbReference type="GO" id="GO:0008157">
    <property type="term" value="F:protein phosphatase 1 binding"/>
    <property type="evidence" value="ECO:0007669"/>
    <property type="project" value="TreeGrafter"/>
</dbReference>
<dbReference type="PROSITE" id="PS51159">
    <property type="entry name" value="CBM21"/>
    <property type="match status" value="1"/>
</dbReference>
<reference evidence="3" key="2">
    <citation type="submission" date="2015-01" db="EMBL/GenBank/DDBJ databases">
        <title>Evolutionary Origins and Diversification of the Mycorrhizal Mutualists.</title>
        <authorList>
            <consortium name="DOE Joint Genome Institute"/>
            <consortium name="Mycorrhizal Genomics Consortium"/>
            <person name="Kohler A."/>
            <person name="Kuo A."/>
            <person name="Nagy L.G."/>
            <person name="Floudas D."/>
            <person name="Copeland A."/>
            <person name="Barry K.W."/>
            <person name="Cichocki N."/>
            <person name="Veneault-Fourrey C."/>
            <person name="LaButti K."/>
            <person name="Lindquist E.A."/>
            <person name="Lipzen A."/>
            <person name="Lundell T."/>
            <person name="Morin E."/>
            <person name="Murat C."/>
            <person name="Riley R."/>
            <person name="Ohm R."/>
            <person name="Sun H."/>
            <person name="Tunlid A."/>
            <person name="Henrissat B."/>
            <person name="Grigoriev I.V."/>
            <person name="Hibbett D.S."/>
            <person name="Martin F."/>
        </authorList>
    </citation>
    <scope>NUCLEOTIDE SEQUENCE [LARGE SCALE GENOMIC DNA]</scope>
    <source>
        <strain evidence="3">MUT 4182</strain>
    </source>
</reference>
<feature type="non-terminal residue" evidence="2">
    <location>
        <position position="1"/>
    </location>
</feature>
<accession>A0A0C3Q8E9</accession>
<feature type="non-terminal residue" evidence="2">
    <location>
        <position position="116"/>
    </location>
</feature>
<evidence type="ECO:0000313" key="3">
    <source>
        <dbReference type="Proteomes" id="UP000054248"/>
    </source>
</evidence>
<feature type="domain" description="CBM21" evidence="1">
    <location>
        <begin position="1"/>
        <end position="113"/>
    </location>
</feature>
<dbReference type="OrthoDB" id="1881at2759"/>
<dbReference type="GO" id="GO:0005979">
    <property type="term" value="P:regulation of glycogen biosynthetic process"/>
    <property type="evidence" value="ECO:0007669"/>
    <property type="project" value="TreeGrafter"/>
</dbReference>
<proteinExistence type="predicted"/>
<dbReference type="Proteomes" id="UP000054248">
    <property type="component" value="Unassembled WGS sequence"/>
</dbReference>
<dbReference type="GO" id="GO:0000164">
    <property type="term" value="C:protein phosphatase type 1 complex"/>
    <property type="evidence" value="ECO:0007669"/>
    <property type="project" value="TreeGrafter"/>
</dbReference>
<sequence length="116" mass="13078">VKMESLVLAEDGTTLKGSVVVKNLAYDKRVAARFTMDWWQTTSEVVAKYAESVSAPPPHASSIDTTHDRFVFQVKLADVLSKIEEKTMFVAVRYNSAGREMWDNNAGANYEVKFER</sequence>
<dbReference type="Pfam" id="PF03370">
    <property type="entry name" value="CBM_21"/>
    <property type="match status" value="1"/>
</dbReference>
<evidence type="ECO:0000313" key="2">
    <source>
        <dbReference type="EMBL" id="KIO20556.1"/>
    </source>
</evidence>
<dbReference type="EMBL" id="KN823170">
    <property type="protein sequence ID" value="KIO20556.1"/>
    <property type="molecule type" value="Genomic_DNA"/>
</dbReference>
<keyword evidence="3" id="KW-1185">Reference proteome</keyword>
<reference evidence="2 3" key="1">
    <citation type="submission" date="2014-04" db="EMBL/GenBank/DDBJ databases">
        <authorList>
            <consortium name="DOE Joint Genome Institute"/>
            <person name="Kuo A."/>
            <person name="Girlanda M."/>
            <person name="Perotto S."/>
            <person name="Kohler A."/>
            <person name="Nagy L.G."/>
            <person name="Floudas D."/>
            <person name="Copeland A."/>
            <person name="Barry K.W."/>
            <person name="Cichocki N."/>
            <person name="Veneault-Fourrey C."/>
            <person name="LaButti K."/>
            <person name="Lindquist E.A."/>
            <person name="Lipzen A."/>
            <person name="Lundell T."/>
            <person name="Morin E."/>
            <person name="Murat C."/>
            <person name="Sun H."/>
            <person name="Tunlid A."/>
            <person name="Henrissat B."/>
            <person name="Grigoriev I.V."/>
            <person name="Hibbett D.S."/>
            <person name="Martin F."/>
            <person name="Nordberg H.P."/>
            <person name="Cantor M.N."/>
            <person name="Hua S.X."/>
        </authorList>
    </citation>
    <scope>NUCLEOTIDE SEQUENCE [LARGE SCALE GENOMIC DNA]</scope>
    <source>
        <strain evidence="2 3">MUT 4182</strain>
    </source>
</reference>
<dbReference type="Gene3D" id="2.60.40.2440">
    <property type="entry name" value="Carbohydrate binding type-21 domain"/>
    <property type="match status" value="1"/>
</dbReference>
<dbReference type="HOGENOM" id="CLU_040215_3_0_1"/>
<dbReference type="STRING" id="1051891.A0A0C3Q8E9"/>
<dbReference type="InterPro" id="IPR050782">
    <property type="entry name" value="PP1_regulatory_subunit_3"/>
</dbReference>